<accession>A0A0C9ZPX0</accession>
<evidence type="ECO:0000259" key="1">
    <source>
        <dbReference type="Pfam" id="PF06985"/>
    </source>
</evidence>
<dbReference type="PANTHER" id="PTHR10622">
    <property type="entry name" value="HET DOMAIN-CONTAINING PROTEIN"/>
    <property type="match status" value="1"/>
</dbReference>
<reference evidence="3" key="2">
    <citation type="submission" date="2015-01" db="EMBL/GenBank/DDBJ databases">
        <title>Evolutionary Origins and Diversification of the Mycorrhizal Mutualists.</title>
        <authorList>
            <consortium name="DOE Joint Genome Institute"/>
            <consortium name="Mycorrhizal Genomics Consortium"/>
            <person name="Kohler A."/>
            <person name="Kuo A."/>
            <person name="Nagy L.G."/>
            <person name="Floudas D."/>
            <person name="Copeland A."/>
            <person name="Barry K.W."/>
            <person name="Cichocki N."/>
            <person name="Veneault-Fourrey C."/>
            <person name="LaButti K."/>
            <person name="Lindquist E.A."/>
            <person name="Lipzen A."/>
            <person name="Lundell T."/>
            <person name="Morin E."/>
            <person name="Murat C."/>
            <person name="Riley R."/>
            <person name="Ohm R."/>
            <person name="Sun H."/>
            <person name="Tunlid A."/>
            <person name="Henrissat B."/>
            <person name="Grigoriev I.V."/>
            <person name="Hibbett D.S."/>
            <person name="Martin F."/>
        </authorList>
    </citation>
    <scope>NUCLEOTIDE SEQUENCE [LARGE SCALE GENOMIC DNA]</scope>
    <source>
        <strain evidence="3">441</strain>
    </source>
</reference>
<dbReference type="InterPro" id="IPR010730">
    <property type="entry name" value="HET"/>
</dbReference>
<name>A0A0C9ZPX0_9AGAM</name>
<dbReference type="HOGENOM" id="CLU_000288_138_0_1"/>
<keyword evidence="3" id="KW-1185">Reference proteome</keyword>
<evidence type="ECO:0000313" key="2">
    <source>
        <dbReference type="EMBL" id="KIK28129.1"/>
    </source>
</evidence>
<dbReference type="EMBL" id="KN833693">
    <property type="protein sequence ID" value="KIK28129.1"/>
    <property type="molecule type" value="Genomic_DNA"/>
</dbReference>
<dbReference type="STRING" id="765257.A0A0C9ZPX0"/>
<dbReference type="PANTHER" id="PTHR10622:SF10">
    <property type="entry name" value="HET DOMAIN-CONTAINING PROTEIN"/>
    <property type="match status" value="1"/>
</dbReference>
<gene>
    <name evidence="2" type="ORF">PISMIDRAFT_605970</name>
</gene>
<organism evidence="2 3">
    <name type="scientific">Pisolithus microcarpus 441</name>
    <dbReference type="NCBI Taxonomy" id="765257"/>
    <lineage>
        <taxon>Eukaryota</taxon>
        <taxon>Fungi</taxon>
        <taxon>Dikarya</taxon>
        <taxon>Basidiomycota</taxon>
        <taxon>Agaricomycotina</taxon>
        <taxon>Agaricomycetes</taxon>
        <taxon>Agaricomycetidae</taxon>
        <taxon>Boletales</taxon>
        <taxon>Sclerodermatineae</taxon>
        <taxon>Pisolithaceae</taxon>
        <taxon>Pisolithus</taxon>
    </lineage>
</organism>
<proteinExistence type="predicted"/>
<feature type="domain" description="Heterokaryon incompatibility" evidence="1">
    <location>
        <begin position="92"/>
        <end position="181"/>
    </location>
</feature>
<dbReference type="Proteomes" id="UP000054018">
    <property type="component" value="Unassembled WGS sequence"/>
</dbReference>
<sequence>MVTKAEEPASPSIRQLQTKYAETIKLIKERIDAIREISPYVLIDVKNGNLCDATERIRMFKTDTIFYELVSSMSMELNTTHIGDVVARYFRYVMFSHTWEGEEPTFQDVSRKPVYEFDPHPLRRKLRCFCERVREDPEGYLWAWSDTCCIDKTDLTLLVESLRSMYNWYRDSALTIVVLAHGPVPPTLKNNRWMTRAWTLQELLAPKSIRFYDRDWNLYRGETRPNHKESPHIMQELADAIDVAQGTLVDFTPKSLGIRAKLRLASTRQATKKVDIAYALIGIFSSDLIPEYRDPEDALGLLLEGILHRDLDAKAVLDWVGKS</sequence>
<protein>
    <recommendedName>
        <fullName evidence="1">Heterokaryon incompatibility domain-containing protein</fullName>
    </recommendedName>
</protein>
<dbReference type="AlphaFoldDB" id="A0A0C9ZPX0"/>
<evidence type="ECO:0000313" key="3">
    <source>
        <dbReference type="Proteomes" id="UP000054018"/>
    </source>
</evidence>
<feature type="non-terminal residue" evidence="2">
    <location>
        <position position="323"/>
    </location>
</feature>
<dbReference type="OrthoDB" id="2664842at2759"/>
<dbReference type="Pfam" id="PF06985">
    <property type="entry name" value="HET"/>
    <property type="match status" value="1"/>
</dbReference>
<reference evidence="2 3" key="1">
    <citation type="submission" date="2014-04" db="EMBL/GenBank/DDBJ databases">
        <authorList>
            <consortium name="DOE Joint Genome Institute"/>
            <person name="Kuo A."/>
            <person name="Kohler A."/>
            <person name="Costa M.D."/>
            <person name="Nagy L.G."/>
            <person name="Floudas D."/>
            <person name="Copeland A."/>
            <person name="Barry K.W."/>
            <person name="Cichocki N."/>
            <person name="Veneault-Fourrey C."/>
            <person name="LaButti K."/>
            <person name="Lindquist E.A."/>
            <person name="Lipzen A."/>
            <person name="Lundell T."/>
            <person name="Morin E."/>
            <person name="Murat C."/>
            <person name="Sun H."/>
            <person name="Tunlid A."/>
            <person name="Henrissat B."/>
            <person name="Grigoriev I.V."/>
            <person name="Hibbett D.S."/>
            <person name="Martin F."/>
            <person name="Nordberg H.P."/>
            <person name="Cantor M.N."/>
            <person name="Hua S.X."/>
        </authorList>
    </citation>
    <scope>NUCLEOTIDE SEQUENCE [LARGE SCALE GENOMIC DNA]</scope>
    <source>
        <strain evidence="2 3">441</strain>
    </source>
</reference>